<organism evidence="2 3">
    <name type="scientific">Cobetia crustatorum</name>
    <dbReference type="NCBI Taxonomy" id="553385"/>
    <lineage>
        <taxon>Bacteria</taxon>
        <taxon>Pseudomonadati</taxon>
        <taxon>Pseudomonadota</taxon>
        <taxon>Gammaproteobacteria</taxon>
        <taxon>Oceanospirillales</taxon>
        <taxon>Halomonadaceae</taxon>
        <taxon>Cobetia</taxon>
    </lineage>
</organism>
<dbReference type="GO" id="GO:0005886">
    <property type="term" value="C:plasma membrane"/>
    <property type="evidence" value="ECO:0007669"/>
    <property type="project" value="TreeGrafter"/>
</dbReference>
<dbReference type="GO" id="GO:0015209">
    <property type="term" value="F:cytosine transmembrane transporter activity"/>
    <property type="evidence" value="ECO:0007669"/>
    <property type="project" value="InterPro"/>
</dbReference>
<feature type="transmembrane region" description="Helical" evidence="1">
    <location>
        <begin position="282"/>
        <end position="303"/>
    </location>
</feature>
<dbReference type="AlphaFoldDB" id="A0A558HM51"/>
<keyword evidence="1" id="KW-0812">Transmembrane</keyword>
<evidence type="ECO:0000313" key="3">
    <source>
        <dbReference type="Proteomes" id="UP000319941"/>
    </source>
</evidence>
<name>A0A558HM51_9GAMM</name>
<evidence type="ECO:0008006" key="4">
    <source>
        <dbReference type="Google" id="ProtNLM"/>
    </source>
</evidence>
<keyword evidence="3" id="KW-1185">Reference proteome</keyword>
<feature type="transmembrane region" description="Helical" evidence="1">
    <location>
        <begin position="151"/>
        <end position="169"/>
    </location>
</feature>
<feature type="transmembrane region" description="Helical" evidence="1">
    <location>
        <begin position="34"/>
        <end position="57"/>
    </location>
</feature>
<evidence type="ECO:0000256" key="1">
    <source>
        <dbReference type="SAM" id="Phobius"/>
    </source>
</evidence>
<protein>
    <recommendedName>
        <fullName evidence="4">Nucleoside transporter</fullName>
    </recommendedName>
</protein>
<feature type="transmembrane region" description="Helical" evidence="1">
    <location>
        <begin position="547"/>
        <end position="565"/>
    </location>
</feature>
<dbReference type="Proteomes" id="UP000319941">
    <property type="component" value="Unassembled WGS sequence"/>
</dbReference>
<dbReference type="InterPro" id="IPR030191">
    <property type="entry name" value="CodB"/>
</dbReference>
<dbReference type="STRING" id="553385.GCA_000591415_00501"/>
<dbReference type="PANTHER" id="PTHR30569">
    <property type="entry name" value="CYTOSINE TRANSPORTER CODB"/>
    <property type="match status" value="1"/>
</dbReference>
<feature type="transmembrane region" description="Helical" evidence="1">
    <location>
        <begin position="315"/>
        <end position="334"/>
    </location>
</feature>
<feature type="transmembrane region" description="Helical" evidence="1">
    <location>
        <begin position="442"/>
        <end position="462"/>
    </location>
</feature>
<dbReference type="OrthoDB" id="9770247at2"/>
<evidence type="ECO:0000313" key="2">
    <source>
        <dbReference type="EMBL" id="TVU70216.1"/>
    </source>
</evidence>
<dbReference type="PANTHER" id="PTHR30569:SF0">
    <property type="entry name" value="CYTOSINE PERMEASE"/>
    <property type="match status" value="1"/>
</dbReference>
<feature type="transmembrane region" description="Helical" evidence="1">
    <location>
        <begin position="176"/>
        <end position="196"/>
    </location>
</feature>
<keyword evidence="1" id="KW-0472">Membrane</keyword>
<comment type="caution">
    <text evidence="2">The sequence shown here is derived from an EMBL/GenBank/DDBJ whole genome shotgun (WGS) entry which is preliminary data.</text>
</comment>
<feature type="transmembrane region" description="Helical" evidence="1">
    <location>
        <begin position="355"/>
        <end position="373"/>
    </location>
</feature>
<feature type="transmembrane region" description="Helical" evidence="1">
    <location>
        <begin position="108"/>
        <end position="131"/>
    </location>
</feature>
<accession>A0A558HM51</accession>
<reference evidence="2 3" key="1">
    <citation type="submission" date="2019-07" db="EMBL/GenBank/DDBJ databases">
        <title>Diversity of Bacteria from Kongsfjorden, Arctic.</title>
        <authorList>
            <person name="Yu Y."/>
        </authorList>
    </citation>
    <scope>NUCLEOTIDE SEQUENCE [LARGE SCALE GENOMIC DNA]</scope>
    <source>
        <strain evidence="2 3">SM1923</strain>
    </source>
</reference>
<proteinExistence type="predicted"/>
<dbReference type="RefSeq" id="WP_024950874.1">
    <property type="nucleotide sequence ID" value="NZ_CAWOWR010000116.1"/>
</dbReference>
<feature type="transmembrane region" description="Helical" evidence="1">
    <location>
        <begin position="240"/>
        <end position="261"/>
    </location>
</feature>
<dbReference type="Gene3D" id="1.10.4160.10">
    <property type="entry name" value="Hydantoin permease"/>
    <property type="match status" value="1"/>
</dbReference>
<feature type="transmembrane region" description="Helical" evidence="1">
    <location>
        <begin position="379"/>
        <end position="397"/>
    </location>
</feature>
<keyword evidence="1" id="KW-1133">Transmembrane helix</keyword>
<feature type="transmembrane region" description="Helical" evidence="1">
    <location>
        <begin position="514"/>
        <end position="535"/>
    </location>
</feature>
<dbReference type="EMBL" id="VNFH01000006">
    <property type="protein sequence ID" value="TVU70216.1"/>
    <property type="molecule type" value="Genomic_DNA"/>
</dbReference>
<sequence>MASTAPDLDRQIAQMDDELLPVPRHKLHRWPHFAGLYAAEHVAATEFVIGATFVALGAGIWDILFGLLIGNALAVLSFWLITTPIAIETRLSLFTYLHRIAGDSMSRLYNWANVIIFTAISAAMITVSATAVRLLFDIPAQTQAYPTSFEFILLALSVAAIVVLVAVYGFNALTEFASICAPWLMLMFTIGGLVLLPELAESVTGNTSLTSFSNFIDVAGSTVFTGINSDGEAGIGIWEVIGFAWAANTFSHFGLIDMALLRYAKRMRSGLATGTGMMFGHYVAWISAGLMGAATAAVAGISIEVLEPGEVALHALGAAGFVIVVVAGWTTANANLYRAGLAAQSAMPNLSRNKATLAVGICVAVLSCFPFVYRSMLPLLTYAGLVLVPVGGIIFAEHHLFPKLGFSRYWARYKGLKHNVPALATWGLSLIFGFSLETLDLIPFYYLFLPTWFVSIALYTVMARKAGAAASYPEAEAAEQDFQQRVEALHAKQADTTNYAPIKDTSGLTKVIKAIWMVLGLAVPLVLALRVLLGSPDMATYEANRQMFYDVTIWCTVIYFAFAYWELQRSKALFNNQAPKQASTAS</sequence>
<feature type="transmembrane region" description="Helical" evidence="1">
    <location>
        <begin position="418"/>
        <end position="436"/>
    </location>
</feature>
<gene>
    <name evidence="2" type="ORF">FQP86_10510</name>
</gene>
<feature type="transmembrane region" description="Helical" evidence="1">
    <location>
        <begin position="63"/>
        <end position="87"/>
    </location>
</feature>